<sequence>MSRRYAWAVAVALALAAVLAAESAGYFQPSETPGRPSPHAIDQSQ</sequence>
<proteinExistence type="predicted"/>
<reference evidence="2 3" key="1">
    <citation type="submission" date="2019-03" db="EMBL/GenBank/DDBJ databases">
        <title>Genomic Encyclopedia of Type Strains, Phase IV (KMG-V): Genome sequencing to study the core and pangenomes of soil and plant-associated prokaryotes.</title>
        <authorList>
            <person name="Whitman W."/>
        </authorList>
    </citation>
    <scope>NUCLEOTIDE SEQUENCE [LARGE SCALE GENOMIC DNA]</scope>
    <source>
        <strain evidence="2 3">Hc14</strain>
    </source>
</reference>
<comment type="caution">
    <text evidence="2">The sequence shown here is derived from an EMBL/GenBank/DDBJ whole genome shotgun (WGS) entry which is preliminary data.</text>
</comment>
<dbReference type="AlphaFoldDB" id="A0A4R3Q7V4"/>
<evidence type="ECO:0000313" key="2">
    <source>
        <dbReference type="EMBL" id="TCU17398.1"/>
    </source>
</evidence>
<gene>
    <name evidence="2" type="ORF">EV132_104427</name>
</gene>
<evidence type="ECO:0000313" key="3">
    <source>
        <dbReference type="Proteomes" id="UP000294576"/>
    </source>
</evidence>
<protein>
    <submittedName>
        <fullName evidence="2">Uncharacterized protein</fullName>
    </submittedName>
</protein>
<dbReference type="EMBL" id="SMBH01000004">
    <property type="protein sequence ID" value="TCU17398.1"/>
    <property type="molecule type" value="Genomic_DNA"/>
</dbReference>
<accession>A0A4R3Q7V4</accession>
<dbReference type="Proteomes" id="UP000294576">
    <property type="component" value="Unassembled WGS sequence"/>
</dbReference>
<dbReference type="RefSeq" id="WP_165928151.1">
    <property type="nucleotide sequence ID" value="NZ_SMBH01000004.1"/>
</dbReference>
<name>A0A4R3Q7V4_RHISU</name>
<keyword evidence="1" id="KW-0732">Signal</keyword>
<feature type="signal peptide" evidence="1">
    <location>
        <begin position="1"/>
        <end position="20"/>
    </location>
</feature>
<evidence type="ECO:0000256" key="1">
    <source>
        <dbReference type="SAM" id="SignalP"/>
    </source>
</evidence>
<feature type="chain" id="PRO_5020341270" evidence="1">
    <location>
        <begin position="21"/>
        <end position="45"/>
    </location>
</feature>
<organism evidence="2 3">
    <name type="scientific">Rhizobium sullae</name>
    <name type="common">Rhizobium hedysari</name>
    <dbReference type="NCBI Taxonomy" id="50338"/>
    <lineage>
        <taxon>Bacteria</taxon>
        <taxon>Pseudomonadati</taxon>
        <taxon>Pseudomonadota</taxon>
        <taxon>Alphaproteobacteria</taxon>
        <taxon>Hyphomicrobiales</taxon>
        <taxon>Rhizobiaceae</taxon>
        <taxon>Rhizobium/Agrobacterium group</taxon>
        <taxon>Rhizobium</taxon>
    </lineage>
</organism>